<gene>
    <name evidence="3" type="ORF">ACFQO8_07650</name>
</gene>
<name>A0ABW2PS42_9BACL</name>
<dbReference type="InterPro" id="IPR011990">
    <property type="entry name" value="TPR-like_helical_dom_sf"/>
</dbReference>
<dbReference type="PANTHER" id="PTHR45586">
    <property type="entry name" value="TPR REPEAT-CONTAINING PROTEIN PA4667"/>
    <property type="match status" value="1"/>
</dbReference>
<dbReference type="PANTHER" id="PTHR45586:SF1">
    <property type="entry name" value="LIPOPOLYSACCHARIDE ASSEMBLY PROTEIN B"/>
    <property type="match status" value="1"/>
</dbReference>
<reference evidence="4" key="1">
    <citation type="journal article" date="2019" name="Int. J. Syst. Evol. Microbiol.">
        <title>The Global Catalogue of Microorganisms (GCM) 10K type strain sequencing project: providing services to taxonomists for standard genome sequencing and annotation.</title>
        <authorList>
            <consortium name="The Broad Institute Genomics Platform"/>
            <consortium name="The Broad Institute Genome Sequencing Center for Infectious Disease"/>
            <person name="Wu L."/>
            <person name="Ma J."/>
        </authorList>
    </citation>
    <scope>NUCLEOTIDE SEQUENCE [LARGE SCALE GENOMIC DNA]</scope>
    <source>
        <strain evidence="4">CCUG 55590</strain>
    </source>
</reference>
<dbReference type="InterPro" id="IPR051012">
    <property type="entry name" value="CellSynth/LPSAsmb/PSIAsmb"/>
</dbReference>
<evidence type="ECO:0000256" key="2">
    <source>
        <dbReference type="ARBA" id="ARBA00022803"/>
    </source>
</evidence>
<dbReference type="SUPFAM" id="SSF48452">
    <property type="entry name" value="TPR-like"/>
    <property type="match status" value="2"/>
</dbReference>
<accession>A0ABW2PS42</accession>
<keyword evidence="4" id="KW-1185">Reference proteome</keyword>
<dbReference type="Proteomes" id="UP001596439">
    <property type="component" value="Unassembled WGS sequence"/>
</dbReference>
<dbReference type="Gene3D" id="1.25.40.10">
    <property type="entry name" value="Tetratricopeptide repeat domain"/>
    <property type="match status" value="2"/>
</dbReference>
<evidence type="ECO:0000313" key="4">
    <source>
        <dbReference type="Proteomes" id="UP001596439"/>
    </source>
</evidence>
<dbReference type="Pfam" id="PF13429">
    <property type="entry name" value="TPR_15"/>
    <property type="match status" value="1"/>
</dbReference>
<dbReference type="RefSeq" id="WP_214788621.1">
    <property type="nucleotide sequence ID" value="NZ_JANIEL010000035.1"/>
</dbReference>
<comment type="caution">
    <text evidence="3">The sequence shown here is derived from an EMBL/GenBank/DDBJ whole genome shotgun (WGS) entry which is preliminary data.</text>
</comment>
<sequence length="424" mass="47752">MLDEAALTHIIEMLESGETEHALAHIEELEKEGSDDDRLAIADLYLELGLADRATDVLSKLYVDYEGDPNVALSLAEAYLDSDREEEAIAVLEKIKSDDAETQVRSLVLLADLYQSQGLDEVAVKKLMQALEKNPDEPLLIYGLAELYASTGSFEQAIPLYARLPKMKLPAEIDYQADYAEALTMVGSFEEALEEYEKATHRDLNTVFGHAMTAHRIGREEVAIKQFKELQAMDPDFTSLYLPYTEALDALGQTEEALEIVDQGITRDDYNDELRHVKAKLLLKLGNREGAIKELREALVLNPESLQATELILSILFEAGEIDDVLETIDALEDHATSPLMTWYKAKAKYELEEYEEAVSLYASIEPMMKEDVSFVTEWATLLIEEGRRQDARLVVEQSLALVVDLEDRQVLEDQLEQLSDDVE</sequence>
<keyword evidence="2" id="KW-0802">TPR repeat</keyword>
<evidence type="ECO:0000313" key="3">
    <source>
        <dbReference type="EMBL" id="MFC7390016.1"/>
    </source>
</evidence>
<protein>
    <submittedName>
        <fullName evidence="3">Tetratricopeptide repeat protein</fullName>
    </submittedName>
</protein>
<dbReference type="EMBL" id="JBHTCE010000001">
    <property type="protein sequence ID" value="MFC7390016.1"/>
    <property type="molecule type" value="Genomic_DNA"/>
</dbReference>
<keyword evidence="1" id="KW-0677">Repeat</keyword>
<evidence type="ECO:0000256" key="1">
    <source>
        <dbReference type="ARBA" id="ARBA00022737"/>
    </source>
</evidence>
<proteinExistence type="predicted"/>
<organism evidence="3 4">
    <name type="scientific">Exiguobacterium aestuarii</name>
    <dbReference type="NCBI Taxonomy" id="273527"/>
    <lineage>
        <taxon>Bacteria</taxon>
        <taxon>Bacillati</taxon>
        <taxon>Bacillota</taxon>
        <taxon>Bacilli</taxon>
        <taxon>Bacillales</taxon>
        <taxon>Bacillales Family XII. Incertae Sedis</taxon>
        <taxon>Exiguobacterium</taxon>
    </lineage>
</organism>
<dbReference type="Pfam" id="PF14559">
    <property type="entry name" value="TPR_19"/>
    <property type="match status" value="2"/>
</dbReference>